<evidence type="ECO:0000313" key="2">
    <source>
        <dbReference type="EMBL" id="GIQ71242.1"/>
    </source>
</evidence>
<feature type="compositionally biased region" description="Polar residues" evidence="1">
    <location>
        <begin position="1"/>
        <end position="16"/>
    </location>
</feature>
<dbReference type="EMBL" id="BOVK01000075">
    <property type="protein sequence ID" value="GIQ71242.1"/>
    <property type="molecule type" value="Genomic_DNA"/>
</dbReference>
<feature type="region of interest" description="Disordered" evidence="1">
    <location>
        <begin position="1"/>
        <end position="29"/>
    </location>
</feature>
<protein>
    <submittedName>
        <fullName evidence="2">Uncharacterized protein</fullName>
    </submittedName>
</protein>
<name>A0A8J4M4H3_9BACL</name>
<gene>
    <name evidence="2" type="ORF">XYCOK13_40660</name>
</gene>
<proteinExistence type="predicted"/>
<accession>A0A8J4M4H3</accession>
<evidence type="ECO:0000256" key="1">
    <source>
        <dbReference type="SAM" id="MobiDB-lite"/>
    </source>
</evidence>
<feature type="compositionally biased region" description="Basic and acidic residues" evidence="1">
    <location>
        <begin position="82"/>
        <end position="97"/>
    </location>
</feature>
<dbReference type="Proteomes" id="UP000677918">
    <property type="component" value="Unassembled WGS sequence"/>
</dbReference>
<organism evidence="2 3">
    <name type="scientific">Xylanibacillus composti</name>
    <dbReference type="NCBI Taxonomy" id="1572762"/>
    <lineage>
        <taxon>Bacteria</taxon>
        <taxon>Bacillati</taxon>
        <taxon>Bacillota</taxon>
        <taxon>Bacilli</taxon>
        <taxon>Bacillales</taxon>
        <taxon>Paenibacillaceae</taxon>
        <taxon>Xylanibacillus</taxon>
    </lineage>
</organism>
<evidence type="ECO:0000313" key="3">
    <source>
        <dbReference type="Proteomes" id="UP000677918"/>
    </source>
</evidence>
<feature type="region of interest" description="Disordered" evidence="1">
    <location>
        <begin position="45"/>
        <end position="112"/>
    </location>
</feature>
<sequence length="112" mass="12580">MSSKEYFNETTNTFAGITTPREREDHAATDPLNEIVEKTMDTIQQAFTGGNNEDRPTKAASGTDGRNEQHEPTVAPGMNTHDQLEQKATKRDVEQHDTTSVTRLYLDRTPED</sequence>
<keyword evidence="3" id="KW-1185">Reference proteome</keyword>
<dbReference type="RefSeq" id="WP_213414063.1">
    <property type="nucleotide sequence ID" value="NZ_BOVK01000075.1"/>
</dbReference>
<dbReference type="AlphaFoldDB" id="A0A8J4M4H3"/>
<comment type="caution">
    <text evidence="2">The sequence shown here is derived from an EMBL/GenBank/DDBJ whole genome shotgun (WGS) entry which is preliminary data.</text>
</comment>
<reference evidence="2" key="1">
    <citation type="submission" date="2021-04" db="EMBL/GenBank/DDBJ databases">
        <title>Draft genome sequence of Xylanibacillus composti strain K13.</title>
        <authorList>
            <person name="Uke A."/>
            <person name="Chhe C."/>
            <person name="Baramee S."/>
            <person name="Kosugi A."/>
        </authorList>
    </citation>
    <scope>NUCLEOTIDE SEQUENCE</scope>
    <source>
        <strain evidence="2">K13</strain>
    </source>
</reference>